<evidence type="ECO:0000313" key="2">
    <source>
        <dbReference type="Proteomes" id="UP000499080"/>
    </source>
</evidence>
<evidence type="ECO:0000313" key="1">
    <source>
        <dbReference type="EMBL" id="GBO33692.1"/>
    </source>
</evidence>
<reference evidence="1 2" key="1">
    <citation type="journal article" date="2019" name="Sci. Rep.">
        <title>Orb-weaving spider Araneus ventricosus genome elucidates the spidroin gene catalogue.</title>
        <authorList>
            <person name="Kono N."/>
            <person name="Nakamura H."/>
            <person name="Ohtoshi R."/>
            <person name="Moran D.A.P."/>
            <person name="Shinohara A."/>
            <person name="Yoshida Y."/>
            <person name="Fujiwara M."/>
            <person name="Mori M."/>
            <person name="Tomita M."/>
            <person name="Arakawa K."/>
        </authorList>
    </citation>
    <scope>NUCLEOTIDE SEQUENCE [LARGE SCALE GENOMIC DNA]</scope>
</reference>
<dbReference type="AlphaFoldDB" id="A0A4Y2W9N4"/>
<dbReference type="Proteomes" id="UP000499080">
    <property type="component" value="Unassembled WGS sequence"/>
</dbReference>
<comment type="caution">
    <text evidence="1">The sequence shown here is derived from an EMBL/GenBank/DDBJ whole genome shotgun (WGS) entry which is preliminary data.</text>
</comment>
<name>A0A4Y2W9N4_ARAVE</name>
<proteinExistence type="predicted"/>
<gene>
    <name evidence="1" type="ORF">AVEN_149477_1</name>
</gene>
<sequence>MILSLWRPLESLTLPLHYTSHLATRRQVEELHFFMQDTKVLRAHCWSAYLCECLCQFHDRNTVGGVSHLTSTEHEPSWLGLDFFFRSWMQLGLGCSSLATQQS</sequence>
<accession>A0A4Y2W9N4</accession>
<organism evidence="1 2">
    <name type="scientific">Araneus ventricosus</name>
    <name type="common">Orbweaver spider</name>
    <name type="synonym">Epeira ventricosa</name>
    <dbReference type="NCBI Taxonomy" id="182803"/>
    <lineage>
        <taxon>Eukaryota</taxon>
        <taxon>Metazoa</taxon>
        <taxon>Ecdysozoa</taxon>
        <taxon>Arthropoda</taxon>
        <taxon>Chelicerata</taxon>
        <taxon>Arachnida</taxon>
        <taxon>Araneae</taxon>
        <taxon>Araneomorphae</taxon>
        <taxon>Entelegynae</taxon>
        <taxon>Araneoidea</taxon>
        <taxon>Araneidae</taxon>
        <taxon>Araneus</taxon>
    </lineage>
</organism>
<dbReference type="EMBL" id="BGPR01057340">
    <property type="protein sequence ID" value="GBO33692.1"/>
    <property type="molecule type" value="Genomic_DNA"/>
</dbReference>
<keyword evidence="2" id="KW-1185">Reference proteome</keyword>
<protein>
    <submittedName>
        <fullName evidence="1">Uncharacterized protein</fullName>
    </submittedName>
</protein>